<reference evidence="1 2" key="1">
    <citation type="submission" date="2013-09" db="EMBL/GenBank/DDBJ databases">
        <title>Corchorus capsularis genome sequencing.</title>
        <authorList>
            <person name="Alam M."/>
            <person name="Haque M.S."/>
            <person name="Islam M.S."/>
            <person name="Emdad E.M."/>
            <person name="Islam M.M."/>
            <person name="Ahmed B."/>
            <person name="Halim A."/>
            <person name="Hossen Q.M.M."/>
            <person name="Hossain M.Z."/>
            <person name="Ahmed R."/>
            <person name="Khan M.M."/>
            <person name="Islam R."/>
            <person name="Rashid M.M."/>
            <person name="Khan S.A."/>
            <person name="Rahman M.S."/>
            <person name="Alam M."/>
        </authorList>
    </citation>
    <scope>NUCLEOTIDE SEQUENCE [LARGE SCALE GENOMIC DNA]</scope>
    <source>
        <strain evidence="2">cv. CVL-1</strain>
        <tissue evidence="1">Whole seedling</tissue>
    </source>
</reference>
<evidence type="ECO:0000313" key="2">
    <source>
        <dbReference type="Proteomes" id="UP000188268"/>
    </source>
</evidence>
<name>A0A1R3INK7_COCAP</name>
<protein>
    <submittedName>
        <fullName evidence="1">Uncharacterized protein</fullName>
    </submittedName>
</protein>
<proteinExistence type="predicted"/>
<evidence type="ECO:0000313" key="1">
    <source>
        <dbReference type="EMBL" id="OMO84141.1"/>
    </source>
</evidence>
<dbReference type="Proteomes" id="UP000188268">
    <property type="component" value="Unassembled WGS sequence"/>
</dbReference>
<dbReference type="Gramene" id="OMO84141">
    <property type="protein sequence ID" value="OMO84141"/>
    <property type="gene ID" value="CCACVL1_10984"/>
</dbReference>
<keyword evidence="2" id="KW-1185">Reference proteome</keyword>
<gene>
    <name evidence="1" type="ORF">CCACVL1_10984</name>
</gene>
<accession>A0A1R3INK7</accession>
<organism evidence="1 2">
    <name type="scientific">Corchorus capsularis</name>
    <name type="common">Jute</name>
    <dbReference type="NCBI Taxonomy" id="210143"/>
    <lineage>
        <taxon>Eukaryota</taxon>
        <taxon>Viridiplantae</taxon>
        <taxon>Streptophyta</taxon>
        <taxon>Embryophyta</taxon>
        <taxon>Tracheophyta</taxon>
        <taxon>Spermatophyta</taxon>
        <taxon>Magnoliopsida</taxon>
        <taxon>eudicotyledons</taxon>
        <taxon>Gunneridae</taxon>
        <taxon>Pentapetalae</taxon>
        <taxon>rosids</taxon>
        <taxon>malvids</taxon>
        <taxon>Malvales</taxon>
        <taxon>Malvaceae</taxon>
        <taxon>Grewioideae</taxon>
        <taxon>Apeibeae</taxon>
        <taxon>Corchorus</taxon>
    </lineage>
</organism>
<comment type="caution">
    <text evidence="1">The sequence shown here is derived from an EMBL/GenBank/DDBJ whole genome shotgun (WGS) entry which is preliminary data.</text>
</comment>
<sequence length="258" mass="30124">MDVTVPTPDQSIHDLTPTAKFVLNGVVRLVDDDMFNGVVRIEPIIMKSILVNGDGVKVEVGTSPINALSSSDADEMYQKTLNCFIHLLSEMWGPTALSQEVAHFILLCRNPGSFWFYRDLIKCHHFCWSSQKLESVVVLRYYIRRNPKALTNVRKIPAFEEEFNWRDEVKNNLFTDHHFGYIYKELYTRRTKEHPKGGLEAGNARYYDGYEHIIVYQRNVFEHVYKDKIQNYATAQLFGQQFLRNTPMFRRFTVTIIS</sequence>
<dbReference type="EMBL" id="AWWV01009766">
    <property type="protein sequence ID" value="OMO84141.1"/>
    <property type="molecule type" value="Genomic_DNA"/>
</dbReference>
<dbReference type="AlphaFoldDB" id="A0A1R3INK7"/>